<organism evidence="2 3">
    <name type="scientific">Apolygus lucorum</name>
    <name type="common">Small green plant bug</name>
    <name type="synonym">Lygocoris lucorum</name>
    <dbReference type="NCBI Taxonomy" id="248454"/>
    <lineage>
        <taxon>Eukaryota</taxon>
        <taxon>Metazoa</taxon>
        <taxon>Ecdysozoa</taxon>
        <taxon>Arthropoda</taxon>
        <taxon>Hexapoda</taxon>
        <taxon>Insecta</taxon>
        <taxon>Pterygota</taxon>
        <taxon>Neoptera</taxon>
        <taxon>Paraneoptera</taxon>
        <taxon>Hemiptera</taxon>
        <taxon>Heteroptera</taxon>
        <taxon>Panheteroptera</taxon>
        <taxon>Cimicomorpha</taxon>
        <taxon>Miridae</taxon>
        <taxon>Mirini</taxon>
        <taxon>Apolygus</taxon>
    </lineage>
</organism>
<evidence type="ECO:0000256" key="1">
    <source>
        <dbReference type="SAM" id="MobiDB-lite"/>
    </source>
</evidence>
<protein>
    <recommendedName>
        <fullName evidence="4">Protein OSCP1</fullName>
    </recommendedName>
</protein>
<dbReference type="InterPro" id="IPR019332">
    <property type="entry name" value="OSCP1"/>
</dbReference>
<dbReference type="OrthoDB" id="2157380at2759"/>
<evidence type="ECO:0000313" key="3">
    <source>
        <dbReference type="Proteomes" id="UP000466442"/>
    </source>
</evidence>
<sequence>MAYYTLPFLFINLGGEMMYILDQRLRAQNIAVEKAKKVINDIVRIMYNPRFMEELFKPQEIYNKAALKSLFHDLAHASIMKLNATSMDKLYDLMTMVFKWQVFSASHPREMILITLNHMDSTRAMVSDQTVHKQLDSAYFMFIKTYGQMSCGELQRVRYSLLNFLQDVRIRVSLLLRQRLQNSDGSFTVPTKLQLFYGSEAPGKIRTYSKEGIPIDISSFYPGGKFTVATQPCSTELRGIRNTLLGTNIYSGPREEEEPAELGYGGQESFRKEINLLVAQLGQQNVPPPPEDSFTLELFNLSEPPQPRNTSTSTEEEASEQLIVPAETTTETNSHAEALSKILAEMQPLIPRDQSEFDLLNLMEELN</sequence>
<proteinExistence type="predicted"/>
<dbReference type="GO" id="GO:0005737">
    <property type="term" value="C:cytoplasm"/>
    <property type="evidence" value="ECO:0007669"/>
    <property type="project" value="TreeGrafter"/>
</dbReference>
<evidence type="ECO:0008006" key="4">
    <source>
        <dbReference type="Google" id="ProtNLM"/>
    </source>
</evidence>
<keyword evidence="3" id="KW-1185">Reference proteome</keyword>
<evidence type="ECO:0000313" key="2">
    <source>
        <dbReference type="EMBL" id="KAF6208538.1"/>
    </source>
</evidence>
<comment type="caution">
    <text evidence="2">The sequence shown here is derived from an EMBL/GenBank/DDBJ whole genome shotgun (WGS) entry which is preliminary data.</text>
</comment>
<dbReference type="PANTHER" id="PTHR21439">
    <property type="entry name" value="OXIDORED-NITRO DOMAIN-CONTAINING PROTEIN"/>
    <property type="match status" value="1"/>
</dbReference>
<dbReference type="EMBL" id="WIXP02000007">
    <property type="protein sequence ID" value="KAF6208538.1"/>
    <property type="molecule type" value="Genomic_DNA"/>
</dbReference>
<name>A0A8S9XJV0_APOLU</name>
<dbReference type="Proteomes" id="UP000466442">
    <property type="component" value="Unassembled WGS sequence"/>
</dbReference>
<dbReference type="Pfam" id="PF10188">
    <property type="entry name" value="Oscp1"/>
    <property type="match status" value="1"/>
</dbReference>
<accession>A0A8S9XJV0</accession>
<dbReference type="AlphaFoldDB" id="A0A8S9XJV0"/>
<dbReference type="GO" id="GO:0005886">
    <property type="term" value="C:plasma membrane"/>
    <property type="evidence" value="ECO:0007669"/>
    <property type="project" value="TreeGrafter"/>
</dbReference>
<gene>
    <name evidence="2" type="ORF">GE061_016996</name>
</gene>
<feature type="region of interest" description="Disordered" evidence="1">
    <location>
        <begin position="301"/>
        <end position="323"/>
    </location>
</feature>
<reference evidence="2" key="1">
    <citation type="journal article" date="2021" name="Mol. Ecol. Resour.">
        <title>Apolygus lucorum genome provides insights into omnivorousness and mesophyll feeding.</title>
        <authorList>
            <person name="Liu Y."/>
            <person name="Liu H."/>
            <person name="Wang H."/>
            <person name="Huang T."/>
            <person name="Liu B."/>
            <person name="Yang B."/>
            <person name="Yin L."/>
            <person name="Li B."/>
            <person name="Zhang Y."/>
            <person name="Zhang S."/>
            <person name="Jiang F."/>
            <person name="Zhang X."/>
            <person name="Ren Y."/>
            <person name="Wang B."/>
            <person name="Wang S."/>
            <person name="Lu Y."/>
            <person name="Wu K."/>
            <person name="Fan W."/>
            <person name="Wang G."/>
        </authorList>
    </citation>
    <scope>NUCLEOTIDE SEQUENCE</scope>
    <source>
        <strain evidence="2">12Hb</strain>
    </source>
</reference>
<dbReference type="PANTHER" id="PTHR21439:SF0">
    <property type="entry name" value="PROTEIN OSCP1"/>
    <property type="match status" value="1"/>
</dbReference>